<feature type="domain" description="CCHC-type" evidence="3">
    <location>
        <begin position="216"/>
        <end position="233"/>
    </location>
</feature>
<protein>
    <recommendedName>
        <fullName evidence="3">CCHC-type domain-containing protein</fullName>
    </recommendedName>
</protein>
<dbReference type="InterPro" id="IPR001878">
    <property type="entry name" value="Znf_CCHC"/>
</dbReference>
<dbReference type="EMBL" id="JALJOV010002158">
    <property type="protein sequence ID" value="KAK9833505.1"/>
    <property type="molecule type" value="Genomic_DNA"/>
</dbReference>
<dbReference type="SMART" id="SM00343">
    <property type="entry name" value="ZnF_C2HC"/>
    <property type="match status" value="1"/>
</dbReference>
<keyword evidence="1" id="KW-0862">Zinc</keyword>
<dbReference type="GO" id="GO:0003676">
    <property type="term" value="F:nucleic acid binding"/>
    <property type="evidence" value="ECO:0007669"/>
    <property type="project" value="InterPro"/>
</dbReference>
<keyword evidence="1" id="KW-0863">Zinc-finger</keyword>
<feature type="region of interest" description="Disordered" evidence="2">
    <location>
        <begin position="183"/>
        <end position="254"/>
    </location>
</feature>
<name>A0AAW1RHD6_9CHLO</name>
<comment type="caution">
    <text evidence="4">The sequence shown here is derived from an EMBL/GenBank/DDBJ whole genome shotgun (WGS) entry which is preliminary data.</text>
</comment>
<evidence type="ECO:0000313" key="4">
    <source>
        <dbReference type="EMBL" id="KAK9833505.1"/>
    </source>
</evidence>
<feature type="compositionally biased region" description="Low complexity" evidence="2">
    <location>
        <begin position="245"/>
        <end position="254"/>
    </location>
</feature>
<proteinExistence type="predicted"/>
<dbReference type="Gene3D" id="4.10.60.10">
    <property type="entry name" value="Zinc finger, CCHC-type"/>
    <property type="match status" value="1"/>
</dbReference>
<keyword evidence="5" id="KW-1185">Reference proteome</keyword>
<dbReference type="InterPro" id="IPR036875">
    <property type="entry name" value="Znf_CCHC_sf"/>
</dbReference>
<accession>A0AAW1RHD6</accession>
<dbReference type="Pfam" id="PF22936">
    <property type="entry name" value="Pol_BBD"/>
    <property type="match status" value="1"/>
</dbReference>
<dbReference type="PANTHER" id="PTHR47481:SF31">
    <property type="entry name" value="OS01G0873500 PROTEIN"/>
    <property type="match status" value="1"/>
</dbReference>
<dbReference type="Pfam" id="PF14223">
    <property type="entry name" value="Retrotran_gag_2"/>
    <property type="match status" value="1"/>
</dbReference>
<dbReference type="Proteomes" id="UP001485043">
    <property type="component" value="Unassembled WGS sequence"/>
</dbReference>
<feature type="compositionally biased region" description="Polar residues" evidence="2">
    <location>
        <begin position="199"/>
        <end position="208"/>
    </location>
</feature>
<dbReference type="InterPro" id="IPR054722">
    <property type="entry name" value="PolX-like_BBD"/>
</dbReference>
<reference evidence="4 5" key="1">
    <citation type="journal article" date="2024" name="Nat. Commun.">
        <title>Phylogenomics reveals the evolutionary origins of lichenization in chlorophyte algae.</title>
        <authorList>
            <person name="Puginier C."/>
            <person name="Libourel C."/>
            <person name="Otte J."/>
            <person name="Skaloud P."/>
            <person name="Haon M."/>
            <person name="Grisel S."/>
            <person name="Petersen M."/>
            <person name="Berrin J.G."/>
            <person name="Delaux P.M."/>
            <person name="Dal Grande F."/>
            <person name="Keller J."/>
        </authorList>
    </citation>
    <scope>NUCLEOTIDE SEQUENCE [LARGE SCALE GENOMIC DNA]</scope>
    <source>
        <strain evidence="4 5">SAG 2523</strain>
    </source>
</reference>
<dbReference type="PANTHER" id="PTHR47481">
    <property type="match status" value="1"/>
</dbReference>
<dbReference type="GO" id="GO:0008270">
    <property type="term" value="F:zinc ion binding"/>
    <property type="evidence" value="ECO:0007669"/>
    <property type="project" value="UniProtKB-KW"/>
</dbReference>
<keyword evidence="1" id="KW-0479">Metal-binding</keyword>
<dbReference type="SUPFAM" id="SSF57756">
    <property type="entry name" value="Retrovirus zinc finger-like domains"/>
    <property type="match status" value="1"/>
</dbReference>
<dbReference type="AlphaFoldDB" id="A0AAW1RHD6"/>
<evidence type="ECO:0000259" key="3">
    <source>
        <dbReference type="PROSITE" id="PS50158"/>
    </source>
</evidence>
<gene>
    <name evidence="4" type="ORF">WJX84_001986</name>
</gene>
<evidence type="ECO:0000256" key="2">
    <source>
        <dbReference type="SAM" id="MobiDB-lite"/>
    </source>
</evidence>
<sequence>MEEVRKVSVPKLDVDNYDTWAITMELALETKGLWEYVLKDLPDDADDATKSKDRKARAEIGLCLEIHHLPALRIHKTAKSLWDALEKVYQEKNQARQLVLNAQLINLKKGLDEPLIKYVARAKHIRDQLIAAGAEPNKPLLTLSVLRGLPAEYEIVKTQMQTSNQELTLESIESKLNIVEQNIASEEQTPRTEKALLSGSRQPQQSAGKQAPRESRKCHYCGNKGHLQKDCRKKLRDQRHAGSSQNQQGQRQPQAFRALAAMVTSNGDSWIIDSGADRHITGDISKMMNIRPCSGKDAVTIEWGDGHAVAAESVGDVMLHGVKDADLPIKLRNVLFVPTAKHNLFSLREAARAGAEWNYDGKAFRITKDGELWATAKASERARLWFLQPLSCIQSSGHTTPMAQALRPSQL</sequence>
<dbReference type="PROSITE" id="PS50158">
    <property type="entry name" value="ZF_CCHC"/>
    <property type="match status" value="1"/>
</dbReference>
<organism evidence="4 5">
    <name type="scientific">Apatococcus fuscideae</name>
    <dbReference type="NCBI Taxonomy" id="2026836"/>
    <lineage>
        <taxon>Eukaryota</taxon>
        <taxon>Viridiplantae</taxon>
        <taxon>Chlorophyta</taxon>
        <taxon>core chlorophytes</taxon>
        <taxon>Trebouxiophyceae</taxon>
        <taxon>Chlorellales</taxon>
        <taxon>Chlorellaceae</taxon>
        <taxon>Apatococcus</taxon>
    </lineage>
</organism>
<evidence type="ECO:0000256" key="1">
    <source>
        <dbReference type="PROSITE-ProRule" id="PRU00047"/>
    </source>
</evidence>
<evidence type="ECO:0000313" key="5">
    <source>
        <dbReference type="Proteomes" id="UP001485043"/>
    </source>
</evidence>